<dbReference type="AlphaFoldDB" id="A0A7J8H7U1"/>
<dbReference type="PANTHER" id="PTHR37998:SF1">
    <property type="entry name" value="CATION CHANNEL SPERM-ASSOCIATED AUXILIARY SUBUNIT TMEM262"/>
    <property type="match status" value="1"/>
</dbReference>
<dbReference type="Proteomes" id="UP000593571">
    <property type="component" value="Unassembled WGS sequence"/>
</dbReference>
<evidence type="ECO:0000313" key="4">
    <source>
        <dbReference type="Proteomes" id="UP000593571"/>
    </source>
</evidence>
<keyword evidence="2" id="KW-0472">Membrane</keyword>
<sequence length="192" mass="21605">MRWRDRITVLFFPKGMMLTVAALMLFFIHLGVFASDVHNFCFTHHYDRMSFRYTVVLMFSQVISICWAAMGSLYAEMTENKFLRCFALTILRVPSAVAGREPSTEQGSKGSDSRWRPPLTIKTGPVREVRGVERLRLRTHHLINLEEGTGVTRLPSAVLTHPLGSGGTQGRWMVRQTKGLSPEEGPTLPGPS</sequence>
<dbReference type="PANTHER" id="PTHR37998">
    <property type="entry name" value="TRANSMEMBRANE PROTEIN 262"/>
    <property type="match status" value="1"/>
</dbReference>
<dbReference type="InterPro" id="IPR040431">
    <property type="entry name" value="TM262"/>
</dbReference>
<keyword evidence="4" id="KW-1185">Reference proteome</keyword>
<keyword evidence="2" id="KW-1133">Transmembrane helix</keyword>
<comment type="caution">
    <text evidence="3">The sequence shown here is derived from an EMBL/GenBank/DDBJ whole genome shotgun (WGS) entry which is preliminary data.</text>
</comment>
<dbReference type="EMBL" id="JACASE010000005">
    <property type="protein sequence ID" value="KAF6468306.1"/>
    <property type="molecule type" value="Genomic_DNA"/>
</dbReference>
<reference evidence="3 4" key="1">
    <citation type="journal article" date="2020" name="Nature">
        <title>Six reference-quality genomes reveal evolution of bat adaptations.</title>
        <authorList>
            <person name="Jebb D."/>
            <person name="Huang Z."/>
            <person name="Pippel M."/>
            <person name="Hughes G.M."/>
            <person name="Lavrichenko K."/>
            <person name="Devanna P."/>
            <person name="Winkler S."/>
            <person name="Jermiin L.S."/>
            <person name="Skirmuntt E.C."/>
            <person name="Katzourakis A."/>
            <person name="Burkitt-Gray L."/>
            <person name="Ray D.A."/>
            <person name="Sullivan K.A.M."/>
            <person name="Roscito J.G."/>
            <person name="Kirilenko B.M."/>
            <person name="Davalos L.M."/>
            <person name="Corthals A.P."/>
            <person name="Power M.L."/>
            <person name="Jones G."/>
            <person name="Ransome R.D."/>
            <person name="Dechmann D.K.N."/>
            <person name="Locatelli A.G."/>
            <person name="Puechmaille S.J."/>
            <person name="Fedrigo O."/>
            <person name="Jarvis E.D."/>
            <person name="Hiller M."/>
            <person name="Vernes S.C."/>
            <person name="Myers E.W."/>
            <person name="Teeling E.C."/>
        </authorList>
    </citation>
    <scope>NUCLEOTIDE SEQUENCE [LARGE SCALE GENOMIC DNA]</scope>
    <source>
        <strain evidence="3">MRouAeg1</strain>
        <tissue evidence="3">Muscle</tissue>
    </source>
</reference>
<evidence type="ECO:0000256" key="2">
    <source>
        <dbReference type="SAM" id="Phobius"/>
    </source>
</evidence>
<name>A0A7J8H7U1_ROUAE</name>
<gene>
    <name evidence="3" type="ORF">HJG63_019499</name>
</gene>
<feature type="region of interest" description="Disordered" evidence="1">
    <location>
        <begin position="99"/>
        <end position="120"/>
    </location>
</feature>
<protein>
    <submittedName>
        <fullName evidence="3">Transmembrane protein 262</fullName>
    </submittedName>
</protein>
<keyword evidence="2 3" id="KW-0812">Transmembrane</keyword>
<accession>A0A7J8H7U1</accession>
<organism evidence="3 4">
    <name type="scientific">Rousettus aegyptiacus</name>
    <name type="common">Egyptian fruit bat</name>
    <name type="synonym">Pteropus aegyptiacus</name>
    <dbReference type="NCBI Taxonomy" id="9407"/>
    <lineage>
        <taxon>Eukaryota</taxon>
        <taxon>Metazoa</taxon>
        <taxon>Chordata</taxon>
        <taxon>Craniata</taxon>
        <taxon>Vertebrata</taxon>
        <taxon>Euteleostomi</taxon>
        <taxon>Mammalia</taxon>
        <taxon>Eutheria</taxon>
        <taxon>Laurasiatheria</taxon>
        <taxon>Chiroptera</taxon>
        <taxon>Yinpterochiroptera</taxon>
        <taxon>Pteropodoidea</taxon>
        <taxon>Pteropodidae</taxon>
        <taxon>Rousettinae</taxon>
        <taxon>Rousettus</taxon>
    </lineage>
</organism>
<proteinExistence type="predicted"/>
<evidence type="ECO:0000313" key="3">
    <source>
        <dbReference type="EMBL" id="KAF6468306.1"/>
    </source>
</evidence>
<feature type="transmembrane region" description="Helical" evidence="2">
    <location>
        <begin position="50"/>
        <end position="74"/>
    </location>
</feature>
<evidence type="ECO:0000256" key="1">
    <source>
        <dbReference type="SAM" id="MobiDB-lite"/>
    </source>
</evidence>